<keyword evidence="2 10" id="KW-0963">Cytoplasm</keyword>
<dbReference type="GO" id="GO:0042274">
    <property type="term" value="P:ribosomal small subunit biogenesis"/>
    <property type="evidence" value="ECO:0007669"/>
    <property type="project" value="UniProtKB-UniRule"/>
</dbReference>
<dbReference type="GO" id="GO:0004017">
    <property type="term" value="F:AMP kinase activity"/>
    <property type="evidence" value="ECO:0007669"/>
    <property type="project" value="UniProtKB-UniRule"/>
</dbReference>
<feature type="binding site" evidence="10">
    <location>
        <position position="22"/>
    </location>
    <ligand>
        <name>ATP</name>
        <dbReference type="ChEBI" id="CHEBI:30616"/>
    </ligand>
</feature>
<keyword evidence="7 10" id="KW-0418">Kinase</keyword>
<comment type="catalytic activity">
    <reaction evidence="1 10">
        <text>AMP + ATP = 2 ADP</text>
        <dbReference type="Rhea" id="RHEA:12973"/>
        <dbReference type="ChEBI" id="CHEBI:30616"/>
        <dbReference type="ChEBI" id="CHEBI:456215"/>
        <dbReference type="ChEBI" id="CHEBI:456216"/>
        <dbReference type="EC" id="2.7.4.3"/>
    </reaction>
</comment>
<feature type="binding site" evidence="10">
    <location>
        <position position="23"/>
    </location>
    <ligand>
        <name>ATP</name>
        <dbReference type="ChEBI" id="CHEBI:30616"/>
    </ligand>
</feature>
<feature type="binding site" evidence="10">
    <location>
        <position position="115"/>
    </location>
    <ligand>
        <name>ATP</name>
        <dbReference type="ChEBI" id="CHEBI:30616"/>
    </ligand>
</feature>
<dbReference type="GO" id="GO:0005524">
    <property type="term" value="F:ATP binding"/>
    <property type="evidence" value="ECO:0007669"/>
    <property type="project" value="UniProtKB-KW"/>
</dbReference>
<protein>
    <recommendedName>
        <fullName evidence="10">Adenylate kinase isoenzyme 6 homolog</fullName>
        <shortName evidence="10">AK6</shortName>
        <ecNumber evidence="10">2.7.4.3</ecNumber>
    </recommendedName>
    <alternativeName>
        <fullName evidence="10">Dual activity adenylate kinase/ATPase</fullName>
        <shortName evidence="10">AK/ATPase</shortName>
    </alternativeName>
</protein>
<comment type="caution">
    <text evidence="10">Lacks conserved residue(s) required for the propagation of feature annotation.</text>
</comment>
<name>A0A7R9GCU6_9CRUS</name>
<keyword evidence="9 10" id="KW-0539">Nucleus</keyword>
<dbReference type="GO" id="GO:0016887">
    <property type="term" value="F:ATP hydrolysis activity"/>
    <property type="evidence" value="ECO:0007669"/>
    <property type="project" value="UniProtKB-UniRule"/>
</dbReference>
<evidence type="ECO:0000256" key="7">
    <source>
        <dbReference type="ARBA" id="ARBA00022777"/>
    </source>
</evidence>
<comment type="subcellular location">
    <subcellularLocation>
        <location evidence="10">Cytoplasm</location>
    </subcellularLocation>
    <subcellularLocation>
        <location evidence="10">Nucleus</location>
    </subcellularLocation>
</comment>
<reference evidence="11" key="1">
    <citation type="submission" date="2020-11" db="EMBL/GenBank/DDBJ databases">
        <authorList>
            <person name="Tran Van P."/>
        </authorList>
    </citation>
    <scope>NUCLEOTIDE SEQUENCE</scope>
</reference>
<evidence type="ECO:0000256" key="6">
    <source>
        <dbReference type="ARBA" id="ARBA00022741"/>
    </source>
</evidence>
<evidence type="ECO:0000256" key="10">
    <source>
        <dbReference type="HAMAP-Rule" id="MF_03173"/>
    </source>
</evidence>
<dbReference type="EMBL" id="CAJPEX010000976">
    <property type="protein sequence ID" value="CAG0917842.1"/>
    <property type="molecule type" value="Genomic_DNA"/>
</dbReference>
<comment type="subunit">
    <text evidence="10">Monomer and homodimer. Interacts with small ribosomal subunit protein uS11. Not a structural component of 43S pre-ribosomes, but transiently interacts with them by binding to uS11.</text>
</comment>
<dbReference type="AlphaFoldDB" id="A0A7R9GCU6"/>
<keyword evidence="8 10" id="KW-0067">ATP-binding</keyword>
<keyword evidence="5 10" id="KW-0808">Transferase</keyword>
<dbReference type="InterPro" id="IPR027417">
    <property type="entry name" value="P-loop_NTPase"/>
</dbReference>
<sequence>MSGDSRQGPNILVSGTPGTGKSTLVAELLKSCSSMKSVNVSKLALDKNLIEEFDSERAVPIINEDAVLDELEPLIAQGNMIVEYHASEFFPKRFFDRVVVLTTDNTILFDRLKQRGYSEGKIRENVECEIFQILIEEAKESYDEEKVSVWPSETKEDLKRNVDRLREFILEWRENNS</sequence>
<feature type="binding site" evidence="10">
    <location>
        <position position="20"/>
    </location>
    <ligand>
        <name>ATP</name>
        <dbReference type="ChEBI" id="CHEBI:30616"/>
    </ligand>
</feature>
<feature type="binding site" evidence="10">
    <location>
        <position position="21"/>
    </location>
    <ligand>
        <name>ATP</name>
        <dbReference type="ChEBI" id="CHEBI:30616"/>
    </ligand>
</feature>
<dbReference type="SUPFAM" id="SSF52540">
    <property type="entry name" value="P-loop containing nucleoside triphosphate hydrolases"/>
    <property type="match status" value="1"/>
</dbReference>
<comment type="function">
    <text evidence="10">Broad-specificity nucleoside monophosphate (NMP) kinase that catalyzes the reversible transfer of the terminal phosphate group between nucleoside triphosphates and monophosphates. Has also ATPase activity. Involved in the late cytoplasmic maturation steps of the 40S ribosomal particles, specifically 18S rRNA maturation. While NMP activity is not required for ribosome maturation, ATPase activity is. Associates transiently with small ribosomal subunit protein uS11. ATP hydrolysis breaks the interaction with uS11. May temporarily remove uS11 from the ribosome to enable a conformational change of the ribosomal RNA that is needed for the final maturation step of the small ribosomal subunit. Its NMP activity may have a role in nuclear energy homeostasis.</text>
</comment>
<dbReference type="GO" id="GO:0005737">
    <property type="term" value="C:cytoplasm"/>
    <property type="evidence" value="ECO:0007669"/>
    <property type="project" value="UniProtKB-SubCell"/>
</dbReference>
<gene>
    <name evidence="11" type="ORF">NMOB1V02_LOCUS5418</name>
</gene>
<dbReference type="InterPro" id="IPR020618">
    <property type="entry name" value="Adenyl_kinase_AK6"/>
</dbReference>
<evidence type="ECO:0000256" key="1">
    <source>
        <dbReference type="ARBA" id="ARBA00000582"/>
    </source>
</evidence>
<evidence type="ECO:0000256" key="2">
    <source>
        <dbReference type="ARBA" id="ARBA00022490"/>
    </source>
</evidence>
<keyword evidence="3 10" id="KW-0690">Ribosome biogenesis</keyword>
<dbReference type="HAMAP" id="MF_00039">
    <property type="entry name" value="Adenylate_kinase_AK6"/>
    <property type="match status" value="1"/>
</dbReference>
<evidence type="ECO:0000313" key="12">
    <source>
        <dbReference type="Proteomes" id="UP000678499"/>
    </source>
</evidence>
<dbReference type="Gene3D" id="3.40.50.300">
    <property type="entry name" value="P-loop containing nucleotide triphosphate hydrolases"/>
    <property type="match status" value="1"/>
</dbReference>
<evidence type="ECO:0000256" key="9">
    <source>
        <dbReference type="ARBA" id="ARBA00023242"/>
    </source>
</evidence>
<keyword evidence="12" id="KW-1185">Reference proteome</keyword>
<dbReference type="Pfam" id="PF13238">
    <property type="entry name" value="AAA_18"/>
    <property type="match status" value="1"/>
</dbReference>
<dbReference type="EC" id="2.7.4.3" evidence="10"/>
<dbReference type="Proteomes" id="UP000678499">
    <property type="component" value="Unassembled WGS sequence"/>
</dbReference>
<evidence type="ECO:0000256" key="8">
    <source>
        <dbReference type="ARBA" id="ARBA00022840"/>
    </source>
</evidence>
<evidence type="ECO:0000256" key="4">
    <source>
        <dbReference type="ARBA" id="ARBA00022552"/>
    </source>
</evidence>
<dbReference type="GO" id="GO:0006364">
    <property type="term" value="P:rRNA processing"/>
    <property type="evidence" value="ECO:0007669"/>
    <property type="project" value="UniProtKB-KW"/>
</dbReference>
<feature type="region of interest" description="NMPbind" evidence="10">
    <location>
        <begin position="39"/>
        <end position="62"/>
    </location>
</feature>
<feature type="binding site" evidence="10">
    <location>
        <position position="18"/>
    </location>
    <ligand>
        <name>ATP</name>
        <dbReference type="ChEBI" id="CHEBI:30616"/>
    </ligand>
</feature>
<comment type="catalytic activity">
    <reaction evidence="10">
        <text>ATP + H2O = ADP + phosphate + H(+)</text>
        <dbReference type="Rhea" id="RHEA:13065"/>
        <dbReference type="ChEBI" id="CHEBI:15377"/>
        <dbReference type="ChEBI" id="CHEBI:15378"/>
        <dbReference type="ChEBI" id="CHEBI:30616"/>
        <dbReference type="ChEBI" id="CHEBI:43474"/>
        <dbReference type="ChEBI" id="CHEBI:456216"/>
    </reaction>
</comment>
<dbReference type="GO" id="GO:0005634">
    <property type="term" value="C:nucleus"/>
    <property type="evidence" value="ECO:0007669"/>
    <property type="project" value="UniProtKB-SubCell"/>
</dbReference>
<dbReference type="OrthoDB" id="10251185at2759"/>
<accession>A0A7R9GCU6</accession>
<evidence type="ECO:0000256" key="5">
    <source>
        <dbReference type="ARBA" id="ARBA00022679"/>
    </source>
</evidence>
<evidence type="ECO:0000256" key="3">
    <source>
        <dbReference type="ARBA" id="ARBA00022517"/>
    </source>
</evidence>
<dbReference type="FunFam" id="3.40.50.300:FF:000372">
    <property type="entry name" value="Adenylate kinase isoenzyme 6 homolog"/>
    <property type="match status" value="1"/>
</dbReference>
<comment type="similarity">
    <text evidence="10">Belongs to the adenylate kinase family. AK6 subfamily.</text>
</comment>
<dbReference type="PANTHER" id="PTHR12595:SF0">
    <property type="entry name" value="ADENYLATE KINASE ISOENZYME 6"/>
    <property type="match status" value="1"/>
</dbReference>
<dbReference type="EMBL" id="OA883013">
    <property type="protein sequence ID" value="CAD7277690.1"/>
    <property type="molecule type" value="Genomic_DNA"/>
</dbReference>
<proteinExistence type="inferred from homology"/>
<keyword evidence="4 10" id="KW-0698">rRNA processing</keyword>
<feature type="region of interest" description="LID" evidence="10">
    <location>
        <begin position="114"/>
        <end position="124"/>
    </location>
</feature>
<evidence type="ECO:0000313" key="11">
    <source>
        <dbReference type="EMBL" id="CAD7277690.1"/>
    </source>
</evidence>
<keyword evidence="6 10" id="KW-0547">Nucleotide-binding</keyword>
<organism evidence="11">
    <name type="scientific">Notodromas monacha</name>
    <dbReference type="NCBI Taxonomy" id="399045"/>
    <lineage>
        <taxon>Eukaryota</taxon>
        <taxon>Metazoa</taxon>
        <taxon>Ecdysozoa</taxon>
        <taxon>Arthropoda</taxon>
        <taxon>Crustacea</taxon>
        <taxon>Oligostraca</taxon>
        <taxon>Ostracoda</taxon>
        <taxon>Podocopa</taxon>
        <taxon>Podocopida</taxon>
        <taxon>Cypridocopina</taxon>
        <taxon>Cypridoidea</taxon>
        <taxon>Cyprididae</taxon>
        <taxon>Notodromas</taxon>
    </lineage>
</organism>
<dbReference type="PANTHER" id="PTHR12595">
    <property type="entry name" value="POS9-ACTIVATING FACTOR FAP7-RELATED"/>
    <property type="match status" value="1"/>
</dbReference>